<accession>A0A7K1J7K4</accession>
<dbReference type="GO" id="GO:0016150">
    <property type="term" value="F:translation release factor activity, codon nonspecific"/>
    <property type="evidence" value="ECO:0007669"/>
    <property type="project" value="TreeGrafter"/>
</dbReference>
<evidence type="ECO:0000256" key="1">
    <source>
        <dbReference type="SAM" id="MobiDB-lite"/>
    </source>
</evidence>
<reference evidence="3 4" key="1">
    <citation type="submission" date="2019-09" db="EMBL/GenBank/DDBJ databases">
        <title>Bifidobacterium canis sp. nov., isolated from the digestive tract of German Shepherd dog puppy.</title>
        <authorList>
            <person name="Bunesova V."/>
        </authorList>
    </citation>
    <scope>NUCLEOTIDE SEQUENCE [LARGE SCALE GENOMIC DNA]</scope>
    <source>
        <strain evidence="3 4">GSD1FS</strain>
    </source>
</reference>
<dbReference type="SUPFAM" id="SSF52540">
    <property type="entry name" value="P-loop containing nucleoside triphosphate hydrolases"/>
    <property type="match status" value="1"/>
</dbReference>
<dbReference type="AlphaFoldDB" id="A0A7K1J7K4"/>
<feature type="region of interest" description="Disordered" evidence="1">
    <location>
        <begin position="142"/>
        <end position="161"/>
    </location>
</feature>
<dbReference type="InterPro" id="IPR000795">
    <property type="entry name" value="T_Tr_GTP-bd_dom"/>
</dbReference>
<proteinExistence type="predicted"/>
<organism evidence="3 4">
    <name type="scientific">Bifidobacterium canis</name>
    <dbReference type="NCBI Taxonomy" id="2610880"/>
    <lineage>
        <taxon>Bacteria</taxon>
        <taxon>Bacillati</taxon>
        <taxon>Actinomycetota</taxon>
        <taxon>Actinomycetes</taxon>
        <taxon>Bifidobacteriales</taxon>
        <taxon>Bifidobacteriaceae</taxon>
        <taxon>Bifidobacterium</taxon>
    </lineage>
</organism>
<dbReference type="Pfam" id="PF00009">
    <property type="entry name" value="GTP_EFTU"/>
    <property type="match status" value="1"/>
</dbReference>
<dbReference type="InterPro" id="IPR027417">
    <property type="entry name" value="P-loop_NTPase"/>
</dbReference>
<dbReference type="Proteomes" id="UP000487882">
    <property type="component" value="Unassembled WGS sequence"/>
</dbReference>
<dbReference type="PANTHER" id="PTHR43556:SF2">
    <property type="entry name" value="PEPTIDE CHAIN RELEASE FACTOR RF3"/>
    <property type="match status" value="1"/>
</dbReference>
<dbReference type="GO" id="GO:0005829">
    <property type="term" value="C:cytosol"/>
    <property type="evidence" value="ECO:0007669"/>
    <property type="project" value="TreeGrafter"/>
</dbReference>
<dbReference type="PANTHER" id="PTHR43556">
    <property type="entry name" value="PEPTIDE CHAIN RELEASE FACTOR RF3"/>
    <property type="match status" value="1"/>
</dbReference>
<dbReference type="GO" id="GO:0005525">
    <property type="term" value="F:GTP binding"/>
    <property type="evidence" value="ECO:0007669"/>
    <property type="project" value="InterPro"/>
</dbReference>
<gene>
    <name evidence="3" type="ORF">GSD1FS_1923</name>
</gene>
<comment type="caution">
    <text evidence="3">The sequence shown here is derived from an EMBL/GenBank/DDBJ whole genome shotgun (WGS) entry which is preliminary data.</text>
</comment>
<keyword evidence="4" id="KW-1185">Reference proteome</keyword>
<dbReference type="PROSITE" id="PS51722">
    <property type="entry name" value="G_TR_2"/>
    <property type="match status" value="1"/>
</dbReference>
<dbReference type="GO" id="GO:0003924">
    <property type="term" value="F:GTPase activity"/>
    <property type="evidence" value="ECO:0007669"/>
    <property type="project" value="InterPro"/>
</dbReference>
<sequence>MLDYAILVVSAADGIQGHTQTLWRLLKQYQVPTFIFVNKMDMPDASRARMLAQLQERFADSCVDFTETNDSFTDEQTIETIALQSEDAMNQFLENGVVDLTTTRQLISQRLVFPVYFGSALKMEGIREFITGFEKFTVEPEYPKSSARAYSKSRTTRKATA</sequence>
<name>A0A7K1J7K4_9BIFI</name>
<dbReference type="Gene3D" id="3.40.50.300">
    <property type="entry name" value="P-loop containing nucleotide triphosphate hydrolases"/>
    <property type="match status" value="1"/>
</dbReference>
<evidence type="ECO:0000313" key="3">
    <source>
        <dbReference type="EMBL" id="MUH60541.1"/>
    </source>
</evidence>
<protein>
    <submittedName>
        <fullName evidence="3">GTP-binding protein</fullName>
    </submittedName>
</protein>
<feature type="domain" description="Tr-type G" evidence="2">
    <location>
        <begin position="1"/>
        <end position="141"/>
    </location>
</feature>
<dbReference type="InterPro" id="IPR004548">
    <property type="entry name" value="PrfC"/>
</dbReference>
<evidence type="ECO:0000259" key="2">
    <source>
        <dbReference type="PROSITE" id="PS51722"/>
    </source>
</evidence>
<dbReference type="EMBL" id="WNLP01000014">
    <property type="protein sequence ID" value="MUH60541.1"/>
    <property type="molecule type" value="Genomic_DNA"/>
</dbReference>
<evidence type="ECO:0000313" key="4">
    <source>
        <dbReference type="Proteomes" id="UP000487882"/>
    </source>
</evidence>